<name>A0A2S8G547_9BACT</name>
<sequence length="187" mass="20759">MIIEKMETVIYVTGVVDTQKRLRSGAYEPSLGDRSFASTNATEFHLNRGRPSPKRQFRLRSPRAQEECFNAVEAAIGGREALLFLRAAETGEVWQIDVSSVRYEIRLKGQKEEGLTGVHNCELFAADTSLGQFKVNVLESMSELVEAIVLESENLTPSDLQAALGRNEKCRLTFSPPSPSPSEPDKN</sequence>
<comment type="caution">
    <text evidence="1">The sequence shown here is derived from an EMBL/GenBank/DDBJ whole genome shotgun (WGS) entry which is preliminary data.</text>
</comment>
<dbReference type="Proteomes" id="UP000238322">
    <property type="component" value="Unassembled WGS sequence"/>
</dbReference>
<protein>
    <submittedName>
        <fullName evidence="1">Uncharacterized protein</fullName>
    </submittedName>
</protein>
<evidence type="ECO:0000313" key="2">
    <source>
        <dbReference type="Proteomes" id="UP000238322"/>
    </source>
</evidence>
<evidence type="ECO:0000313" key="1">
    <source>
        <dbReference type="EMBL" id="PQO39579.1"/>
    </source>
</evidence>
<dbReference type="RefSeq" id="WP_105328016.1">
    <property type="nucleotide sequence ID" value="NZ_PUHY01000004.1"/>
</dbReference>
<reference evidence="1 2" key="1">
    <citation type="submission" date="2018-02" db="EMBL/GenBank/DDBJ databases">
        <title>Comparative genomes isolates from brazilian mangrove.</title>
        <authorList>
            <person name="Araujo J.E."/>
            <person name="Taketani R.G."/>
            <person name="Silva M.C.P."/>
            <person name="Loureco M.V."/>
            <person name="Andreote F.D."/>
        </authorList>
    </citation>
    <scope>NUCLEOTIDE SEQUENCE [LARGE SCALE GENOMIC DNA]</scope>
    <source>
        <strain evidence="1 2">Hex-1 MGV</strain>
    </source>
</reference>
<organism evidence="1 2">
    <name type="scientific">Blastopirellula marina</name>
    <dbReference type="NCBI Taxonomy" id="124"/>
    <lineage>
        <taxon>Bacteria</taxon>
        <taxon>Pseudomonadati</taxon>
        <taxon>Planctomycetota</taxon>
        <taxon>Planctomycetia</taxon>
        <taxon>Pirellulales</taxon>
        <taxon>Pirellulaceae</taxon>
        <taxon>Blastopirellula</taxon>
    </lineage>
</organism>
<dbReference type="EMBL" id="PUHY01000004">
    <property type="protein sequence ID" value="PQO39579.1"/>
    <property type="molecule type" value="Genomic_DNA"/>
</dbReference>
<accession>A0A2S8G547</accession>
<proteinExistence type="predicted"/>
<gene>
    <name evidence="1" type="ORF">C5Y83_02205</name>
</gene>
<dbReference type="AlphaFoldDB" id="A0A2S8G547"/>